<dbReference type="SUPFAM" id="SSF51445">
    <property type="entry name" value="(Trans)glycosidases"/>
    <property type="match status" value="1"/>
</dbReference>
<reference evidence="2" key="1">
    <citation type="journal article" date="2022" name="ISME J.">
        <title>Identification of active gaseous-alkane degraders at natural gas seeps.</title>
        <authorList>
            <person name="Farhan Ul Haque M."/>
            <person name="Hernandez M."/>
            <person name="Crombie A.T."/>
            <person name="Murrell J.C."/>
        </authorList>
    </citation>
    <scope>NUCLEOTIDE SEQUENCE</scope>
    <source>
        <strain evidence="2">PC2</strain>
    </source>
</reference>
<dbReference type="InterPro" id="IPR013780">
    <property type="entry name" value="Glyco_hydro_b"/>
</dbReference>
<name>A0ABS9Z2S3_9HYPH</name>
<dbReference type="InterPro" id="IPR006311">
    <property type="entry name" value="TAT_signal"/>
</dbReference>
<organism evidence="2 3">
    <name type="scientific">Candidatus Rhodoblastus alkanivorans</name>
    <dbReference type="NCBI Taxonomy" id="2954117"/>
    <lineage>
        <taxon>Bacteria</taxon>
        <taxon>Pseudomonadati</taxon>
        <taxon>Pseudomonadota</taxon>
        <taxon>Alphaproteobacteria</taxon>
        <taxon>Hyphomicrobiales</taxon>
        <taxon>Rhodoblastaceae</taxon>
        <taxon>Rhodoblastus</taxon>
    </lineage>
</organism>
<accession>A0ABS9Z2S3</accession>
<dbReference type="GO" id="GO:0016787">
    <property type="term" value="F:hydrolase activity"/>
    <property type="evidence" value="ECO:0007669"/>
    <property type="project" value="UniProtKB-KW"/>
</dbReference>
<gene>
    <name evidence="2" type="ORF">K2U94_04055</name>
</gene>
<dbReference type="RefSeq" id="WP_243065980.1">
    <property type="nucleotide sequence ID" value="NZ_JAIVFK010000049.1"/>
</dbReference>
<dbReference type="Gene3D" id="2.60.40.1180">
    <property type="entry name" value="Golgi alpha-mannosidase II"/>
    <property type="match status" value="1"/>
</dbReference>
<dbReference type="PROSITE" id="PS51318">
    <property type="entry name" value="TAT"/>
    <property type="match status" value="1"/>
</dbReference>
<dbReference type="EMBL" id="JAIVFP010000001">
    <property type="protein sequence ID" value="MCI4681943.1"/>
    <property type="molecule type" value="Genomic_DNA"/>
</dbReference>
<dbReference type="Gene3D" id="3.20.20.80">
    <property type="entry name" value="Glycosidases"/>
    <property type="match status" value="1"/>
</dbReference>
<protein>
    <submittedName>
        <fullName evidence="2">Glycoside hydrolase family 44 protein</fullName>
    </submittedName>
</protein>
<evidence type="ECO:0000259" key="1">
    <source>
        <dbReference type="Pfam" id="PF12891"/>
    </source>
</evidence>
<dbReference type="Pfam" id="PF12891">
    <property type="entry name" value="Glyco_hydro_44"/>
    <property type="match status" value="1"/>
</dbReference>
<evidence type="ECO:0000313" key="2">
    <source>
        <dbReference type="EMBL" id="MCI4681943.1"/>
    </source>
</evidence>
<sequence length="550" mass="58238">MSDGKISRRGMVAILSAGGVAAGGLRLAAGPSKAAPPADAGVAAVRIDDRAPGTAIDPFIYGSNEIGTMDGAEPSVEYDRLAGVTIRRLGGNLMTTYNWRDNAANSGKDYEHANNAGLLGFLGAPKADWGRPGEVVELFLANSGKVGAKSLLTLPLAGYVAADFNGAVPPGEAAPSPRFVAVDWSDKEDLSRGVNIPAFVKRLVAEHGGADAGGVRGYYLDNEPGLWPQTHPRIVKSPPTIKGLIEKSLRAAAVIKKIDPKAWVLGPASWGAPEFLNFQNAPDWGDYKSHGTFLAAYLAAFRAESERKGVRLLDLLDVHWYPQDRRGALYGSENPALAAEILDAPRSLDEPGFCEQSWVSDLLGCGSSSGLRLPLLPSLREIIAENFPGLGLSIGEYNYGGPGQLSTGLGVADALGRFGRSGVNVAAHWGALAGWVGEAFRLYRMKDADGQSFGAQSLPVESGAGPGLSLFAARGSNGLTDLVAINKTARPIIFDLRFASNRPAALRGTLGFDQIRRQCSFLDEPGDDSDLVLRLTTPEFSARRYVLNSR</sequence>
<comment type="caution">
    <text evidence="2">The sequence shown here is derived from an EMBL/GenBank/DDBJ whole genome shotgun (WGS) entry which is preliminary data.</text>
</comment>
<dbReference type="Proteomes" id="UP001139104">
    <property type="component" value="Unassembled WGS sequence"/>
</dbReference>
<feature type="domain" description="Glycoside hydrolase family 44 catalytic" evidence="1">
    <location>
        <begin position="104"/>
        <end position="323"/>
    </location>
</feature>
<proteinExistence type="predicted"/>
<dbReference type="InterPro" id="IPR024745">
    <property type="entry name" value="GH44_cat"/>
</dbReference>
<keyword evidence="2" id="KW-0378">Hydrolase</keyword>
<keyword evidence="3" id="KW-1185">Reference proteome</keyword>
<dbReference type="InterPro" id="IPR017853">
    <property type="entry name" value="GH"/>
</dbReference>
<evidence type="ECO:0000313" key="3">
    <source>
        <dbReference type="Proteomes" id="UP001139104"/>
    </source>
</evidence>